<dbReference type="AlphaFoldDB" id="F4PH43"/>
<dbReference type="GeneID" id="14877483"/>
<dbReference type="KEGG" id="dfa:DFA_03273"/>
<name>F4PH43_CACFS</name>
<dbReference type="GO" id="GO:0016020">
    <property type="term" value="C:membrane"/>
    <property type="evidence" value="ECO:0007669"/>
    <property type="project" value="TreeGrafter"/>
</dbReference>
<evidence type="ECO:0000256" key="1">
    <source>
        <dbReference type="SAM" id="MobiDB-lite"/>
    </source>
</evidence>
<evidence type="ECO:0008006" key="4">
    <source>
        <dbReference type="Google" id="ProtNLM"/>
    </source>
</evidence>
<dbReference type="GO" id="GO:0005737">
    <property type="term" value="C:cytoplasm"/>
    <property type="evidence" value="ECO:0007669"/>
    <property type="project" value="TreeGrafter"/>
</dbReference>
<dbReference type="PANTHER" id="PTHR12894">
    <property type="entry name" value="CNH DOMAIN CONTAINING"/>
    <property type="match status" value="1"/>
</dbReference>
<feature type="compositionally biased region" description="Basic and acidic residues" evidence="1">
    <location>
        <begin position="128"/>
        <end position="138"/>
    </location>
</feature>
<dbReference type="GO" id="GO:0034058">
    <property type="term" value="P:endosomal vesicle fusion"/>
    <property type="evidence" value="ECO:0007669"/>
    <property type="project" value="TreeGrafter"/>
</dbReference>
<dbReference type="GO" id="GO:0006914">
    <property type="term" value="P:autophagy"/>
    <property type="evidence" value="ECO:0007669"/>
    <property type="project" value="TreeGrafter"/>
</dbReference>
<dbReference type="InterPro" id="IPR032914">
    <property type="entry name" value="Vam6/VPS39/TRAP1"/>
</dbReference>
<accession>F4PH43</accession>
<feature type="region of interest" description="Disordered" evidence="1">
    <location>
        <begin position="119"/>
        <end position="149"/>
    </location>
</feature>
<dbReference type="OrthoDB" id="16924at2759"/>
<dbReference type="EMBL" id="GL883006">
    <property type="protein sequence ID" value="EGG25027.1"/>
    <property type="molecule type" value="Genomic_DNA"/>
</dbReference>
<gene>
    <name evidence="2" type="ORF">DFA_03273</name>
</gene>
<dbReference type="RefSeq" id="XP_004362878.1">
    <property type="nucleotide sequence ID" value="XM_004362821.1"/>
</dbReference>
<dbReference type="Proteomes" id="UP000007797">
    <property type="component" value="Unassembled WGS sequence"/>
</dbReference>
<evidence type="ECO:0000313" key="2">
    <source>
        <dbReference type="EMBL" id="EGG25027.1"/>
    </source>
</evidence>
<evidence type="ECO:0000313" key="3">
    <source>
        <dbReference type="Proteomes" id="UP000007797"/>
    </source>
</evidence>
<keyword evidence="3" id="KW-1185">Reference proteome</keyword>
<reference evidence="3" key="1">
    <citation type="journal article" date="2011" name="Genome Res.">
        <title>Phylogeny-wide analysis of social amoeba genomes highlights ancient origins for complex intercellular communication.</title>
        <authorList>
            <person name="Heidel A.J."/>
            <person name="Lawal H.M."/>
            <person name="Felder M."/>
            <person name="Schilde C."/>
            <person name="Helps N.R."/>
            <person name="Tunggal B."/>
            <person name="Rivero F."/>
            <person name="John U."/>
            <person name="Schleicher M."/>
            <person name="Eichinger L."/>
            <person name="Platzer M."/>
            <person name="Noegel A.A."/>
            <person name="Schaap P."/>
            <person name="Gloeckner G."/>
        </authorList>
    </citation>
    <scope>NUCLEOTIDE SEQUENCE [LARGE SCALE GENOMIC DNA]</scope>
    <source>
        <strain evidence="3">SH3</strain>
    </source>
</reference>
<protein>
    <recommendedName>
        <fullName evidence="4">CNH domain-containing protein</fullName>
    </recommendedName>
</protein>
<sequence length="181" mass="19874">MNTFDLIPVISNVPVKIESIDIWGNNIYIGTNDGQVLLYIIEKVELNKKVTFKSRMEKKRSLGHGKKPVEKILLISDIGKLLTLCAGPRNGALGRAATIDGVSATVPLVGRAQQGCRGARPVVASHASRADRSGDSGRQRAQRGSWRGKRLYSDGDRVGRVVSAYRQRRLARARADIAWRA</sequence>
<dbReference type="PANTHER" id="PTHR12894:SF27">
    <property type="entry name" value="TRANSFORMING GROWTH FACTOR-BETA RECEPTOR-ASSOCIATED PROTEIN 1"/>
    <property type="match status" value="1"/>
</dbReference>
<dbReference type="STRING" id="1054147.F4PH43"/>
<proteinExistence type="predicted"/>
<organism evidence="2 3">
    <name type="scientific">Cavenderia fasciculata</name>
    <name type="common">Slime mold</name>
    <name type="synonym">Dictyostelium fasciculatum</name>
    <dbReference type="NCBI Taxonomy" id="261658"/>
    <lineage>
        <taxon>Eukaryota</taxon>
        <taxon>Amoebozoa</taxon>
        <taxon>Evosea</taxon>
        <taxon>Eumycetozoa</taxon>
        <taxon>Dictyostelia</taxon>
        <taxon>Acytosteliales</taxon>
        <taxon>Cavenderiaceae</taxon>
        <taxon>Cavenderia</taxon>
    </lineage>
</organism>